<reference evidence="1" key="1">
    <citation type="submission" date="2022-01" db="EMBL/GenBank/DDBJ databases">
        <authorList>
            <person name="Criscuolo A."/>
        </authorList>
    </citation>
    <scope>NUCLEOTIDE SEQUENCE</scope>
    <source>
        <strain evidence="1">CIP111891</strain>
    </source>
</reference>
<comment type="caution">
    <text evidence="1">The sequence shown here is derived from an EMBL/GenBank/DDBJ whole genome shotgun (WGS) entry which is preliminary data.</text>
</comment>
<keyword evidence="2" id="KW-1185">Reference proteome</keyword>
<dbReference type="Proteomes" id="UP000838821">
    <property type="component" value="Unassembled WGS sequence"/>
</dbReference>
<proteinExistence type="predicted"/>
<gene>
    <name evidence="1" type="ORF">PAECIP111891_00664</name>
</gene>
<evidence type="ECO:0000313" key="1">
    <source>
        <dbReference type="EMBL" id="CAH1195375.1"/>
    </source>
</evidence>
<protein>
    <submittedName>
        <fullName evidence="1">Uncharacterized protein</fullName>
    </submittedName>
</protein>
<name>A0ABM9BV76_9BACL</name>
<organism evidence="1 2">
    <name type="scientific">Paenibacillus allorhizoplanae</name>
    <dbReference type="NCBI Taxonomy" id="2905648"/>
    <lineage>
        <taxon>Bacteria</taxon>
        <taxon>Bacillati</taxon>
        <taxon>Bacillota</taxon>
        <taxon>Bacilli</taxon>
        <taxon>Bacillales</taxon>
        <taxon>Paenibacillaceae</taxon>
        <taxon>Paenibacillus</taxon>
    </lineage>
</organism>
<dbReference type="EMBL" id="CAKMMW010000002">
    <property type="protein sequence ID" value="CAH1195375.1"/>
    <property type="molecule type" value="Genomic_DNA"/>
</dbReference>
<evidence type="ECO:0000313" key="2">
    <source>
        <dbReference type="Proteomes" id="UP000838821"/>
    </source>
</evidence>
<sequence length="49" mass="5476">MRIACQLLSRQINGKHPGNFSEIREMSTLDGFSTGNFSIIDVSEENMSN</sequence>
<accession>A0ABM9BV76</accession>